<protein>
    <submittedName>
        <fullName evidence="2">Uncharacterized protein</fullName>
    </submittedName>
</protein>
<feature type="region of interest" description="Disordered" evidence="1">
    <location>
        <begin position="56"/>
        <end position="79"/>
    </location>
</feature>
<feature type="compositionally biased region" description="Pro residues" evidence="1">
    <location>
        <begin position="172"/>
        <end position="183"/>
    </location>
</feature>
<dbReference type="AlphaFoldDB" id="A0A978UDS7"/>
<proteinExistence type="predicted"/>
<evidence type="ECO:0000313" key="2">
    <source>
        <dbReference type="EMBL" id="KAH7512920.1"/>
    </source>
</evidence>
<organism evidence="2 3">
    <name type="scientific">Ziziphus jujuba var. spinosa</name>
    <dbReference type="NCBI Taxonomy" id="714518"/>
    <lineage>
        <taxon>Eukaryota</taxon>
        <taxon>Viridiplantae</taxon>
        <taxon>Streptophyta</taxon>
        <taxon>Embryophyta</taxon>
        <taxon>Tracheophyta</taxon>
        <taxon>Spermatophyta</taxon>
        <taxon>Magnoliopsida</taxon>
        <taxon>eudicotyledons</taxon>
        <taxon>Gunneridae</taxon>
        <taxon>Pentapetalae</taxon>
        <taxon>rosids</taxon>
        <taxon>fabids</taxon>
        <taxon>Rosales</taxon>
        <taxon>Rhamnaceae</taxon>
        <taxon>Paliureae</taxon>
        <taxon>Ziziphus</taxon>
    </lineage>
</organism>
<comment type="caution">
    <text evidence="2">The sequence shown here is derived from an EMBL/GenBank/DDBJ whole genome shotgun (WGS) entry which is preliminary data.</text>
</comment>
<feature type="region of interest" description="Disordered" evidence="1">
    <location>
        <begin position="92"/>
        <end position="150"/>
    </location>
</feature>
<dbReference type="EMBL" id="JAEACU010000012">
    <property type="protein sequence ID" value="KAH7512920.1"/>
    <property type="molecule type" value="Genomic_DNA"/>
</dbReference>
<evidence type="ECO:0000256" key="1">
    <source>
        <dbReference type="SAM" id="MobiDB-lite"/>
    </source>
</evidence>
<gene>
    <name evidence="2" type="ORF">FEM48_Zijuj12G0141500</name>
</gene>
<reference evidence="2" key="1">
    <citation type="journal article" date="2021" name="Front. Plant Sci.">
        <title>Chromosome-Scale Genome Assembly for Chinese Sour Jujube and Insights Into Its Genome Evolution and Domestication Signature.</title>
        <authorList>
            <person name="Shen L.-Y."/>
            <person name="Luo H."/>
            <person name="Wang X.-L."/>
            <person name="Wang X.-M."/>
            <person name="Qiu X.-J."/>
            <person name="Liu H."/>
            <person name="Zhou S.-S."/>
            <person name="Jia K.-H."/>
            <person name="Nie S."/>
            <person name="Bao Y.-T."/>
            <person name="Zhang R.-G."/>
            <person name="Yun Q.-Z."/>
            <person name="Chai Y.-H."/>
            <person name="Lu J.-Y."/>
            <person name="Li Y."/>
            <person name="Zhao S.-W."/>
            <person name="Mao J.-F."/>
            <person name="Jia S.-G."/>
            <person name="Mao Y.-M."/>
        </authorList>
    </citation>
    <scope>NUCLEOTIDE SEQUENCE</scope>
    <source>
        <strain evidence="2">AT0</strain>
        <tissue evidence="2">Leaf</tissue>
    </source>
</reference>
<accession>A0A978UDS7</accession>
<dbReference type="Proteomes" id="UP000813462">
    <property type="component" value="Unassembled WGS sequence"/>
</dbReference>
<name>A0A978UDS7_ZIZJJ</name>
<evidence type="ECO:0000313" key="3">
    <source>
        <dbReference type="Proteomes" id="UP000813462"/>
    </source>
</evidence>
<feature type="region of interest" description="Disordered" evidence="1">
    <location>
        <begin position="165"/>
        <end position="207"/>
    </location>
</feature>
<sequence length="238" mass="26162">MIELPLLNRTFCPRAGLFSHTMGRVWLQASSRRDPHNPTQVETRSLLDGGVSLAFRGYRPSSSRPPPPVDSNDLPILPGDEDEEQRLAILTFTGDPQYLEPDPIYDTGTESSDDSFYAGSDSEPDSEVSDGPTPDSGLLADHPWANDPKPAHAIWEENRSGNCPKAFWRSYQPPPSFSDPMPDPAQASWGPDFPDDPAPAFDVSPPASPEEDVFLAVVLVNPMLCWIHSCGVQDFGWD</sequence>